<dbReference type="NCBIfam" id="TIGR04057">
    <property type="entry name" value="SusC_RagA_signa"/>
    <property type="match status" value="1"/>
</dbReference>
<dbReference type="EMBL" id="NSLJ01000017">
    <property type="protein sequence ID" value="PDP43586.1"/>
    <property type="molecule type" value="Genomic_DNA"/>
</dbReference>
<dbReference type="SUPFAM" id="SSF56935">
    <property type="entry name" value="Porins"/>
    <property type="match status" value="1"/>
</dbReference>
<evidence type="ECO:0000256" key="3">
    <source>
        <dbReference type="ARBA" id="ARBA00022452"/>
    </source>
</evidence>
<dbReference type="Proteomes" id="UP000219259">
    <property type="component" value="Unassembled WGS sequence"/>
</dbReference>
<feature type="signal peptide" evidence="8">
    <location>
        <begin position="1"/>
        <end position="27"/>
    </location>
</feature>
<keyword evidence="3 7" id="KW-1134">Transmembrane beta strand</keyword>
<dbReference type="FunFam" id="2.60.40.1120:FF:000003">
    <property type="entry name" value="Outer membrane protein Omp121"/>
    <property type="match status" value="1"/>
</dbReference>
<evidence type="ECO:0000259" key="9">
    <source>
        <dbReference type="Pfam" id="PF07715"/>
    </source>
</evidence>
<dbReference type="Pfam" id="PF13715">
    <property type="entry name" value="CarbopepD_reg_2"/>
    <property type="match status" value="1"/>
</dbReference>
<dbReference type="InterPro" id="IPR039426">
    <property type="entry name" value="TonB-dep_rcpt-like"/>
</dbReference>
<dbReference type="AlphaFoldDB" id="A0A2A6E7Y6"/>
<dbReference type="Gene3D" id="2.60.40.1120">
    <property type="entry name" value="Carboxypeptidase-like, regulatory domain"/>
    <property type="match status" value="1"/>
</dbReference>
<evidence type="ECO:0000256" key="5">
    <source>
        <dbReference type="ARBA" id="ARBA00023136"/>
    </source>
</evidence>
<gene>
    <name evidence="10" type="ORF">CLI86_07825</name>
</gene>
<organism evidence="10 11">
    <name type="scientific">Tannerella forsythia</name>
    <name type="common">Bacteroides forsythus</name>
    <dbReference type="NCBI Taxonomy" id="28112"/>
    <lineage>
        <taxon>Bacteria</taxon>
        <taxon>Pseudomonadati</taxon>
        <taxon>Bacteroidota</taxon>
        <taxon>Bacteroidia</taxon>
        <taxon>Bacteroidales</taxon>
        <taxon>Tannerellaceae</taxon>
        <taxon>Tannerella</taxon>
    </lineage>
</organism>
<keyword evidence="4 7" id="KW-0812">Transmembrane</keyword>
<evidence type="ECO:0000313" key="10">
    <source>
        <dbReference type="EMBL" id="PDP43586.1"/>
    </source>
</evidence>
<dbReference type="InterPro" id="IPR036942">
    <property type="entry name" value="Beta-barrel_TonB_sf"/>
</dbReference>
<dbReference type="PROSITE" id="PS52016">
    <property type="entry name" value="TONB_DEPENDENT_REC_3"/>
    <property type="match status" value="1"/>
</dbReference>
<dbReference type="Pfam" id="PF07715">
    <property type="entry name" value="Plug"/>
    <property type="match status" value="1"/>
</dbReference>
<evidence type="ECO:0000256" key="7">
    <source>
        <dbReference type="PROSITE-ProRule" id="PRU01360"/>
    </source>
</evidence>
<evidence type="ECO:0000256" key="1">
    <source>
        <dbReference type="ARBA" id="ARBA00004571"/>
    </source>
</evidence>
<evidence type="ECO:0000313" key="11">
    <source>
        <dbReference type="Proteomes" id="UP000219259"/>
    </source>
</evidence>
<keyword evidence="5 7" id="KW-0472">Membrane</keyword>
<dbReference type="InterPro" id="IPR023996">
    <property type="entry name" value="TonB-dep_OMP_SusC/RagA"/>
</dbReference>
<comment type="caution">
    <text evidence="10">The sequence shown here is derived from an EMBL/GenBank/DDBJ whole genome shotgun (WGS) entry which is preliminary data.</text>
</comment>
<dbReference type="InterPro" id="IPR037066">
    <property type="entry name" value="Plug_dom_sf"/>
</dbReference>
<evidence type="ECO:0000256" key="4">
    <source>
        <dbReference type="ARBA" id="ARBA00022692"/>
    </source>
</evidence>
<reference evidence="10 11" key="1">
    <citation type="submission" date="2017-09" db="EMBL/GenBank/DDBJ databases">
        <title>Phase variable restriction modification systems are present in the genome sequences of periodontal pathogens Prevotella intermedia, Tannerella forsythia and Porphyromonas gingivalis.</title>
        <authorList>
            <person name="Haigh R.D."/>
            <person name="Crawford L."/>
            <person name="Ralph J."/>
            <person name="Wanford J."/>
            <person name="Vartoukian S.R."/>
            <person name="Hijazib K."/>
            <person name="Wade W."/>
            <person name="Oggioni M.R."/>
        </authorList>
    </citation>
    <scope>NUCLEOTIDE SEQUENCE [LARGE SCALE GENOMIC DNA]</scope>
    <source>
        <strain evidence="10 11">WW11663</strain>
    </source>
</reference>
<dbReference type="Gene3D" id="2.170.130.10">
    <property type="entry name" value="TonB-dependent receptor, plug domain"/>
    <property type="match status" value="1"/>
</dbReference>
<dbReference type="InterPro" id="IPR008969">
    <property type="entry name" value="CarboxyPept-like_regulatory"/>
</dbReference>
<accession>A0A2A6E7Y6</accession>
<comment type="similarity">
    <text evidence="7">Belongs to the TonB-dependent receptor family.</text>
</comment>
<dbReference type="InterPro" id="IPR012910">
    <property type="entry name" value="Plug_dom"/>
</dbReference>
<dbReference type="RefSeq" id="WP_075588984.1">
    <property type="nucleotide sequence ID" value="NZ_MEHX01000021.1"/>
</dbReference>
<feature type="domain" description="TonB-dependent receptor plug" evidence="9">
    <location>
        <begin position="123"/>
        <end position="250"/>
    </location>
</feature>
<name>A0A2A6E7Y6_TANFO</name>
<dbReference type="NCBIfam" id="TIGR04056">
    <property type="entry name" value="OMP_RagA_SusC"/>
    <property type="match status" value="1"/>
</dbReference>
<comment type="subcellular location">
    <subcellularLocation>
        <location evidence="1 7">Cell outer membrane</location>
        <topology evidence="1 7">Multi-pass membrane protein</topology>
    </subcellularLocation>
</comment>
<evidence type="ECO:0000256" key="6">
    <source>
        <dbReference type="ARBA" id="ARBA00023237"/>
    </source>
</evidence>
<dbReference type="SUPFAM" id="SSF49464">
    <property type="entry name" value="Carboxypeptidase regulatory domain-like"/>
    <property type="match status" value="1"/>
</dbReference>
<keyword evidence="2 7" id="KW-0813">Transport</keyword>
<evidence type="ECO:0000256" key="8">
    <source>
        <dbReference type="SAM" id="SignalP"/>
    </source>
</evidence>
<dbReference type="GO" id="GO:0009279">
    <property type="term" value="C:cell outer membrane"/>
    <property type="evidence" value="ECO:0007669"/>
    <property type="project" value="UniProtKB-SubCell"/>
</dbReference>
<feature type="chain" id="PRO_5012743599" evidence="8">
    <location>
        <begin position="28"/>
        <end position="1032"/>
    </location>
</feature>
<evidence type="ECO:0000256" key="2">
    <source>
        <dbReference type="ARBA" id="ARBA00022448"/>
    </source>
</evidence>
<protein>
    <submittedName>
        <fullName evidence="10">SusC/RagA family TonB-linked outer membrane protein</fullName>
    </submittedName>
</protein>
<proteinExistence type="inferred from homology"/>
<dbReference type="Gene3D" id="2.40.170.20">
    <property type="entry name" value="TonB-dependent receptor, beta-barrel domain"/>
    <property type="match status" value="1"/>
</dbReference>
<dbReference type="InterPro" id="IPR023997">
    <property type="entry name" value="TonB-dep_OMP_SusC/RagA_CS"/>
</dbReference>
<keyword evidence="8" id="KW-0732">Signal</keyword>
<keyword evidence="6 7" id="KW-0998">Cell outer membrane</keyword>
<sequence length="1032" mass="113702">MIRKCTMGRKMKLLLSVLLLSVGVAMAQTRITGNVTDEKGEPVIGASILVKGTDQGTVTDLDGNFSLSVSSSSGKNYLIISYMGMKTQEVEAKPNLAIVLKEDATALGEVEITAEFGMKRVARAVGSSVQNVKASDIIESGRDNFISALQGRVAGMTVSSSGGAPGASNTVVLRSLTSISGNNQPLYVVDGIPMNNSTFDPTSVGGGFSPRNLDFASRGNDFNPEDIESMTVLKGAAAAALYGSDASNGAIIITTKKGRKGKGRVAYSNTFRWDKAYGYPDIQTKYANGSYGTTNYFYTKHFGGLYPEGMPLYDNFNSVLQTGFSNKHNISVEAGSDKATLRAGASYLNQTGVIKTTDYSRFNLSLSGKAEITSWLKFEGSMQYSSTQNTKVPRGVDGPLFLAMKWPLVDNMSEYLAADGAHMRYPRYYTDTDLLNPLFGLYKNKFYDESDRFISNASVTITPIKNAFFRAQVGWDVGMQTFETSKHPYYYKTNNGDGTYVLTKSNFSDPTLNLLAGYNDKYLDDKFTFSVQFGYHQLQNGITRLSTNGSKFIIPDFQSINNCEPATVSSTKRTTKRRIQALSTQAEFGYDNMAFLTFRARNDWSSTLPKANNSYFYPAVEGAFILTELPFLKENKMINYLKIRGSVARVGKDAGPLEIDPQLEATKLTGGGFKYGFTGPNKKLKPEMTTSREIGFEGRFWDDRIVADFTYFATHCSDQIVKGFRLSYATGFVLNNMNVGTFDTWGWDSHVDVDIIRGADNLRWNMGVNLSHASSKVVSLPENVSEYYNWMTWSSGNIRNGIMMGHPITTLTGKAYQRNKAGQVLIDPTTGLPMVDSKWSVLGDREPKLRFGITSSLSYKGFRLSAMFSGRYKATVVNGTKRSMMQNGTSWESVDLRERGPVIFNGVLKDGKEESDNPTKNTIAIDYSTFGSSVYNGGDEDWLEKNVHYLRLSELRLMYRIPSQWLRKTKVISDASIHLTGNDLFTWTNYSGIDAVGNTVSAAAGGTGGEGYDVWSIPNPRGMSIGFNLTFN</sequence>